<dbReference type="EMBL" id="CP045915">
    <property type="protein sequence ID" value="QGH36745.1"/>
    <property type="molecule type" value="Genomic_DNA"/>
</dbReference>
<organism evidence="1 2">
    <name type="scientific">Gracilibacillus salitolerans</name>
    <dbReference type="NCBI Taxonomy" id="2663022"/>
    <lineage>
        <taxon>Bacteria</taxon>
        <taxon>Bacillati</taxon>
        <taxon>Bacillota</taxon>
        <taxon>Bacilli</taxon>
        <taxon>Bacillales</taxon>
        <taxon>Bacillaceae</taxon>
        <taxon>Gracilibacillus</taxon>
    </lineage>
</organism>
<reference evidence="1 2" key="1">
    <citation type="submission" date="2019-11" db="EMBL/GenBank/DDBJ databases">
        <title>Gracilibacillus salitolerans sp. nov., a moderate halophile isolated from a saline soil in northwest China.</title>
        <authorList>
            <person name="Gan L."/>
        </authorList>
    </citation>
    <scope>NUCLEOTIDE SEQUENCE [LARGE SCALE GENOMIC DNA]</scope>
    <source>
        <strain evidence="1 2">SCU50</strain>
    </source>
</reference>
<sequence length="89" mass="10537">MSRKNQAFSKILEQFHREFRYFTENYMIAVKKGANVAEKEIKEAVKDRDQPFEVIVIKLFEAIKKGVLYAAKQMVDFGFKQTKDESRKK</sequence>
<proteinExistence type="predicted"/>
<dbReference type="Proteomes" id="UP000339690">
    <property type="component" value="Chromosome"/>
</dbReference>
<dbReference type="RefSeq" id="WP_100358545.1">
    <property type="nucleotide sequence ID" value="NZ_CP045915.1"/>
</dbReference>
<dbReference type="AlphaFoldDB" id="A0A5Q2TPT4"/>
<protein>
    <submittedName>
        <fullName evidence="1">Uncharacterized protein</fullName>
    </submittedName>
</protein>
<evidence type="ECO:0000313" key="1">
    <source>
        <dbReference type="EMBL" id="QGH36745.1"/>
    </source>
</evidence>
<evidence type="ECO:0000313" key="2">
    <source>
        <dbReference type="Proteomes" id="UP000339690"/>
    </source>
</evidence>
<gene>
    <name evidence="1" type="ORF">GI584_22995</name>
</gene>
<name>A0A5Q2TPT4_9BACI</name>
<dbReference type="KEGG" id="grc:GI584_22995"/>
<keyword evidence="2" id="KW-1185">Reference proteome</keyword>
<accession>A0A5Q2TPT4</accession>